<evidence type="ECO:0000259" key="7">
    <source>
        <dbReference type="PROSITE" id="PS51900"/>
    </source>
</evidence>
<dbReference type="InterPro" id="IPR046668">
    <property type="entry name" value="DUF6538"/>
</dbReference>
<reference evidence="9" key="1">
    <citation type="journal article" date="2019" name="Int. J. Syst. Evol. Microbiol.">
        <title>The Global Catalogue of Microorganisms (GCM) 10K type strain sequencing project: providing services to taxonomists for standard genome sequencing and annotation.</title>
        <authorList>
            <consortium name="The Broad Institute Genomics Platform"/>
            <consortium name="The Broad Institute Genome Sequencing Center for Infectious Disease"/>
            <person name="Wu L."/>
            <person name="Ma J."/>
        </authorList>
    </citation>
    <scope>NUCLEOTIDE SEQUENCE [LARGE SCALE GENOMIC DNA]</scope>
    <source>
        <strain evidence="9">CGMCC 1.16033</strain>
    </source>
</reference>
<evidence type="ECO:0000313" key="8">
    <source>
        <dbReference type="EMBL" id="GGE78720.1"/>
    </source>
</evidence>
<dbReference type="InterPro" id="IPR011010">
    <property type="entry name" value="DNA_brk_join_enz"/>
</dbReference>
<dbReference type="CDD" id="cd01184">
    <property type="entry name" value="INT_C_like_1"/>
    <property type="match status" value="1"/>
</dbReference>
<dbReference type="InterPro" id="IPR044068">
    <property type="entry name" value="CB"/>
</dbReference>
<evidence type="ECO:0000256" key="1">
    <source>
        <dbReference type="ARBA" id="ARBA00008857"/>
    </source>
</evidence>
<evidence type="ECO:0000256" key="3">
    <source>
        <dbReference type="ARBA" id="ARBA00023125"/>
    </source>
</evidence>
<dbReference type="PROSITE" id="PS51898">
    <property type="entry name" value="TYR_RECOMBINASE"/>
    <property type="match status" value="1"/>
</dbReference>
<organism evidence="8 9">
    <name type="scientific">Shewanella carassii</name>
    <dbReference type="NCBI Taxonomy" id="1987584"/>
    <lineage>
        <taxon>Bacteria</taxon>
        <taxon>Pseudomonadati</taxon>
        <taxon>Pseudomonadota</taxon>
        <taxon>Gammaproteobacteria</taxon>
        <taxon>Alteromonadales</taxon>
        <taxon>Shewanellaceae</taxon>
        <taxon>Shewanella</taxon>
    </lineage>
</organism>
<dbReference type="InterPro" id="IPR002104">
    <property type="entry name" value="Integrase_catalytic"/>
</dbReference>
<dbReference type="Pfam" id="PF20172">
    <property type="entry name" value="DUF6538"/>
    <property type="match status" value="1"/>
</dbReference>
<dbReference type="PANTHER" id="PTHR30349:SF41">
    <property type="entry name" value="INTEGRASE_RECOMBINASE PROTEIN MJ0367-RELATED"/>
    <property type="match status" value="1"/>
</dbReference>
<dbReference type="Gene3D" id="1.10.443.10">
    <property type="entry name" value="Intergrase catalytic core"/>
    <property type="match status" value="1"/>
</dbReference>
<feature type="domain" description="Core-binding (CB)" evidence="7">
    <location>
        <begin position="138"/>
        <end position="222"/>
    </location>
</feature>
<gene>
    <name evidence="8" type="ORF">GCM10011520_19080</name>
</gene>
<dbReference type="Proteomes" id="UP000606498">
    <property type="component" value="Unassembled WGS sequence"/>
</dbReference>
<dbReference type="InterPro" id="IPR010998">
    <property type="entry name" value="Integrase_recombinase_N"/>
</dbReference>
<keyword evidence="2" id="KW-0229">DNA integration</keyword>
<accession>A0ABQ1T2H1</accession>
<evidence type="ECO:0000313" key="9">
    <source>
        <dbReference type="Proteomes" id="UP000606498"/>
    </source>
</evidence>
<dbReference type="PROSITE" id="PS51900">
    <property type="entry name" value="CB"/>
    <property type="match status" value="1"/>
</dbReference>
<dbReference type="InterPro" id="IPR050090">
    <property type="entry name" value="Tyrosine_recombinase_XerCD"/>
</dbReference>
<comment type="similarity">
    <text evidence="1">Belongs to the 'phage' integrase family.</text>
</comment>
<dbReference type="PANTHER" id="PTHR30349">
    <property type="entry name" value="PHAGE INTEGRASE-RELATED"/>
    <property type="match status" value="1"/>
</dbReference>
<keyword evidence="4" id="KW-0233">DNA recombination</keyword>
<dbReference type="EMBL" id="BMKO01000004">
    <property type="protein sequence ID" value="GGE78720.1"/>
    <property type="molecule type" value="Genomic_DNA"/>
</dbReference>
<protein>
    <recommendedName>
        <fullName evidence="10">Site-specific integrase</fullName>
    </recommendedName>
</protein>
<dbReference type="Gene3D" id="1.10.150.130">
    <property type="match status" value="1"/>
</dbReference>
<keyword evidence="9" id="KW-1185">Reference proteome</keyword>
<evidence type="ECO:0000256" key="5">
    <source>
        <dbReference type="PROSITE-ProRule" id="PRU01248"/>
    </source>
</evidence>
<dbReference type="Pfam" id="PF00589">
    <property type="entry name" value="Phage_integrase"/>
    <property type="match status" value="1"/>
</dbReference>
<name>A0ABQ1T2H1_9GAMM</name>
<dbReference type="InterPro" id="IPR013762">
    <property type="entry name" value="Integrase-like_cat_sf"/>
</dbReference>
<proteinExistence type="inferred from homology"/>
<comment type="caution">
    <text evidence="8">The sequence shown here is derived from an EMBL/GenBank/DDBJ whole genome shotgun (WGS) entry which is preliminary data.</text>
</comment>
<sequence length="445" mass="50242">MCRGVALGEPPIPNLFKWLALKVPKGSTRWSTLSLAKASNPAPYLYRSRHGVWYARVVVPEDRRDAIGKRELRKTLATKDKREAVLRSWDVLKALHALAKGKASAIQSPSASLESSQGRAVVSAPVPPEIPPVSPQLPKLSQIADEYSREKVLGGAWSKHTESVNRKTFRDMIALLGDLRIDQFTKEQAQRYKQHYSAKTDLSVATINKYLTRVTALLQWASAHYGTPNPMAGMSIRVSAKVKVSKEREALTPFQIKQLFQALPIGNAKRYAYRYWVPRLAAYTGARVGELAQLYLDDFTVIDGHPCILIRASHPDQSIKTPSSERAIPIHPKLIALGFLHFVERQRSLGHQRLFPELPKQEARGYSHAVSKWFHNFKRKLDWGERETLHGIRHAVATQLKRKEFSSDLVAGLLGHSHGSITFDRYGKEYKVNNLLRVVEALDWE</sequence>
<evidence type="ECO:0000256" key="2">
    <source>
        <dbReference type="ARBA" id="ARBA00022908"/>
    </source>
</evidence>
<evidence type="ECO:0008006" key="10">
    <source>
        <dbReference type="Google" id="ProtNLM"/>
    </source>
</evidence>
<keyword evidence="3 5" id="KW-0238">DNA-binding</keyword>
<evidence type="ECO:0000256" key="4">
    <source>
        <dbReference type="ARBA" id="ARBA00023172"/>
    </source>
</evidence>
<dbReference type="SUPFAM" id="SSF56349">
    <property type="entry name" value="DNA breaking-rejoining enzymes"/>
    <property type="match status" value="1"/>
</dbReference>
<feature type="domain" description="Tyr recombinase" evidence="6">
    <location>
        <begin position="246"/>
        <end position="443"/>
    </location>
</feature>
<evidence type="ECO:0000259" key="6">
    <source>
        <dbReference type="PROSITE" id="PS51898"/>
    </source>
</evidence>